<reference evidence="2" key="1">
    <citation type="submission" date="2021-02" db="EMBL/GenBank/DDBJ databases">
        <authorList>
            <person name="Dougan E. K."/>
            <person name="Rhodes N."/>
            <person name="Thang M."/>
            <person name="Chan C."/>
        </authorList>
    </citation>
    <scope>NUCLEOTIDE SEQUENCE</scope>
</reference>
<evidence type="ECO:0000313" key="3">
    <source>
        <dbReference type="Proteomes" id="UP000601435"/>
    </source>
</evidence>
<evidence type="ECO:0000256" key="1">
    <source>
        <dbReference type="SAM" id="MobiDB-lite"/>
    </source>
</evidence>
<name>A0A813CQ06_9DINO</name>
<dbReference type="Proteomes" id="UP000601435">
    <property type="component" value="Unassembled WGS sequence"/>
</dbReference>
<comment type="caution">
    <text evidence="2">The sequence shown here is derived from an EMBL/GenBank/DDBJ whole genome shotgun (WGS) entry which is preliminary data.</text>
</comment>
<protein>
    <recommendedName>
        <fullName evidence="4">Knr4/Smi1-like domain-containing protein</fullName>
    </recommendedName>
</protein>
<evidence type="ECO:0000313" key="2">
    <source>
        <dbReference type="EMBL" id="CAE7944934.1"/>
    </source>
</evidence>
<feature type="region of interest" description="Disordered" evidence="1">
    <location>
        <begin position="65"/>
        <end position="91"/>
    </location>
</feature>
<dbReference type="OrthoDB" id="10542135at2759"/>
<proteinExistence type="predicted"/>
<gene>
    <name evidence="2" type="ORF">SNEC2469_LOCUS35450</name>
</gene>
<keyword evidence="3" id="KW-1185">Reference proteome</keyword>
<dbReference type="AlphaFoldDB" id="A0A813CQ06"/>
<feature type="non-terminal residue" evidence="2">
    <location>
        <position position="1"/>
    </location>
</feature>
<accession>A0A813CQ06</accession>
<evidence type="ECO:0008006" key="4">
    <source>
        <dbReference type="Google" id="ProtNLM"/>
    </source>
</evidence>
<sequence length="91" mass="9544">KARPSLLGDCFNAGAESEQIAAVEERLKLAFPAPLRALFALADGQKEETPGLLMVPKNKALRFSPPTRKLGVAPLPSADSDGGEKKGCAGR</sequence>
<feature type="compositionally biased region" description="Basic and acidic residues" evidence="1">
    <location>
        <begin position="82"/>
        <end position="91"/>
    </location>
</feature>
<feature type="non-terminal residue" evidence="2">
    <location>
        <position position="91"/>
    </location>
</feature>
<dbReference type="EMBL" id="CAJNJA010102641">
    <property type="protein sequence ID" value="CAE7944934.1"/>
    <property type="molecule type" value="Genomic_DNA"/>
</dbReference>
<organism evidence="2 3">
    <name type="scientific">Symbiodinium necroappetens</name>
    <dbReference type="NCBI Taxonomy" id="1628268"/>
    <lineage>
        <taxon>Eukaryota</taxon>
        <taxon>Sar</taxon>
        <taxon>Alveolata</taxon>
        <taxon>Dinophyceae</taxon>
        <taxon>Suessiales</taxon>
        <taxon>Symbiodiniaceae</taxon>
        <taxon>Symbiodinium</taxon>
    </lineage>
</organism>